<name>W0BEG5_9GAMM</name>
<sequence length="212" mass="24131">MRDNSILEQITTLRERIRLYDYHYYVLDEPLVPDVEYDRCFKLLESLEAQYPQYVSPDSPTQRVGVAPATELEPIAHLQPMLSLSNVFSTEELQAFIKRVSDRLDIRQDELVFACEPKLDGLAVNLTYAKGTLKSAATRGDGTVGENITNNIKTIAAVPLRLMTDEPPDLLEVRGEVYMPKAGFEAYNEEARRREEKHLLTHAMLLQAVYVS</sequence>
<keyword evidence="3" id="KW-0479">Metal-binding</keyword>
<keyword evidence="5" id="KW-0862">Zinc</keyword>
<keyword evidence="6" id="KW-0460">Magnesium</keyword>
<evidence type="ECO:0000256" key="3">
    <source>
        <dbReference type="ARBA" id="ARBA00022723"/>
    </source>
</evidence>
<protein>
    <submittedName>
        <fullName evidence="10">NAD-dependent DNA ligase</fullName>
    </submittedName>
</protein>
<evidence type="ECO:0000256" key="1">
    <source>
        <dbReference type="ARBA" id="ARBA00022598"/>
    </source>
</evidence>
<evidence type="ECO:0000256" key="5">
    <source>
        <dbReference type="ARBA" id="ARBA00022833"/>
    </source>
</evidence>
<dbReference type="KEGG" id="lok:Loa_01235"/>
<evidence type="ECO:0000256" key="4">
    <source>
        <dbReference type="ARBA" id="ARBA00022763"/>
    </source>
</evidence>
<dbReference type="InterPro" id="IPR018239">
    <property type="entry name" value="DNA_ligase_AS"/>
</dbReference>
<dbReference type="PATRIC" id="fig|1268635.3.peg.1241"/>
<dbReference type="STRING" id="1268635.Loa_01235"/>
<keyword evidence="2" id="KW-0235">DNA replication</keyword>
<evidence type="ECO:0000259" key="9">
    <source>
        <dbReference type="SMART" id="SM00532"/>
    </source>
</evidence>
<dbReference type="FunFam" id="1.10.287.610:FF:000002">
    <property type="entry name" value="DNA ligase"/>
    <property type="match status" value="1"/>
</dbReference>
<keyword evidence="4" id="KW-0227">DNA damage</keyword>
<evidence type="ECO:0000256" key="2">
    <source>
        <dbReference type="ARBA" id="ARBA00022705"/>
    </source>
</evidence>
<dbReference type="GO" id="GO:0005829">
    <property type="term" value="C:cytosol"/>
    <property type="evidence" value="ECO:0007669"/>
    <property type="project" value="TreeGrafter"/>
</dbReference>
<evidence type="ECO:0000256" key="8">
    <source>
        <dbReference type="ARBA" id="ARBA00023204"/>
    </source>
</evidence>
<keyword evidence="11" id="KW-1185">Reference proteome</keyword>
<dbReference type="PROSITE" id="PS01055">
    <property type="entry name" value="DNA_LIGASE_N1"/>
    <property type="match status" value="1"/>
</dbReference>
<gene>
    <name evidence="10" type="ORF">Loa_01235</name>
</gene>
<evidence type="ECO:0000256" key="6">
    <source>
        <dbReference type="ARBA" id="ARBA00022842"/>
    </source>
</evidence>
<keyword evidence="8" id="KW-0234">DNA repair</keyword>
<dbReference type="PANTHER" id="PTHR23389:SF9">
    <property type="entry name" value="DNA LIGASE"/>
    <property type="match status" value="1"/>
</dbReference>
<keyword evidence="1 10" id="KW-0436">Ligase</keyword>
<dbReference type="PANTHER" id="PTHR23389">
    <property type="entry name" value="CHROMOSOME TRANSMISSION FIDELITY FACTOR 18"/>
    <property type="match status" value="1"/>
</dbReference>
<dbReference type="GO" id="GO:0003911">
    <property type="term" value="F:DNA ligase (NAD+) activity"/>
    <property type="evidence" value="ECO:0007669"/>
    <property type="project" value="InterPro"/>
</dbReference>
<dbReference type="Pfam" id="PF01653">
    <property type="entry name" value="DNA_ligase_aden"/>
    <property type="match status" value="1"/>
</dbReference>
<dbReference type="Gene3D" id="3.30.470.30">
    <property type="entry name" value="DNA ligase/mRNA capping enzyme"/>
    <property type="match status" value="1"/>
</dbReference>
<evidence type="ECO:0000313" key="10">
    <source>
        <dbReference type="EMBL" id="AHE66789.1"/>
    </source>
</evidence>
<evidence type="ECO:0000256" key="7">
    <source>
        <dbReference type="ARBA" id="ARBA00023027"/>
    </source>
</evidence>
<organism evidence="10 11">
    <name type="scientific">Legionella oakridgensis ATCC 33761 = DSM 21215</name>
    <dbReference type="NCBI Taxonomy" id="1268635"/>
    <lineage>
        <taxon>Bacteria</taxon>
        <taxon>Pseudomonadati</taxon>
        <taxon>Pseudomonadota</taxon>
        <taxon>Gammaproteobacteria</taxon>
        <taxon>Legionellales</taxon>
        <taxon>Legionellaceae</taxon>
        <taxon>Legionella</taxon>
    </lineage>
</organism>
<dbReference type="eggNOG" id="COG0272">
    <property type="taxonomic scope" value="Bacteria"/>
</dbReference>
<dbReference type="InterPro" id="IPR013840">
    <property type="entry name" value="DNAligase_N"/>
</dbReference>
<dbReference type="EMBL" id="CP004006">
    <property type="protein sequence ID" value="AHE66789.1"/>
    <property type="molecule type" value="Genomic_DNA"/>
</dbReference>
<dbReference type="HOGENOM" id="CLU_007764_0_3_6"/>
<dbReference type="AlphaFoldDB" id="W0BEG5"/>
<dbReference type="Gene3D" id="1.10.287.610">
    <property type="entry name" value="Helix hairpin bin"/>
    <property type="match status" value="1"/>
</dbReference>
<dbReference type="GO" id="GO:0006281">
    <property type="term" value="P:DNA repair"/>
    <property type="evidence" value="ECO:0007669"/>
    <property type="project" value="UniProtKB-KW"/>
</dbReference>
<accession>W0BEG5</accession>
<evidence type="ECO:0000313" key="11">
    <source>
        <dbReference type="Proteomes" id="UP000018838"/>
    </source>
</evidence>
<dbReference type="SUPFAM" id="SSF56091">
    <property type="entry name" value="DNA ligase/mRNA capping enzyme, catalytic domain"/>
    <property type="match status" value="1"/>
</dbReference>
<dbReference type="SMART" id="SM00532">
    <property type="entry name" value="LIGANc"/>
    <property type="match status" value="1"/>
</dbReference>
<reference evidence="10 11" key="1">
    <citation type="journal article" date="2013" name="Int. J. Med. Microbiol.">
        <title>Legionella oakridgensis ATCC 33761 genome sequence and phenotypic characterization reveals its replication capacity in amoebae.</title>
        <authorList>
            <person name="Brzuszkiewicz E."/>
            <person name="Schulz T."/>
            <person name="Rydzewski K."/>
            <person name="Daniel R."/>
            <person name="Gillmaier N."/>
            <person name="Dittmann C."/>
            <person name="Holland G."/>
            <person name="Schunder E."/>
            <person name="Lautner M."/>
            <person name="Eisenreich W."/>
            <person name="Luck C."/>
            <person name="Heuner K."/>
        </authorList>
    </citation>
    <scope>NUCLEOTIDE SEQUENCE [LARGE SCALE GENOMIC DNA]</scope>
    <source>
        <strain>OR-10</strain>
        <strain evidence="11">ATCC 33761</strain>
    </source>
</reference>
<feature type="domain" description="NAD-dependent DNA ligase N-terminal" evidence="9">
    <location>
        <begin position="5"/>
        <end position="212"/>
    </location>
</feature>
<proteinExistence type="predicted"/>
<dbReference type="InterPro" id="IPR013839">
    <property type="entry name" value="DNAligase_adenylation"/>
</dbReference>
<dbReference type="GO" id="GO:0046872">
    <property type="term" value="F:metal ion binding"/>
    <property type="evidence" value="ECO:0007669"/>
    <property type="project" value="UniProtKB-KW"/>
</dbReference>
<keyword evidence="7" id="KW-0520">NAD</keyword>
<dbReference type="Proteomes" id="UP000018838">
    <property type="component" value="Chromosome"/>
</dbReference>
<dbReference type="GO" id="GO:0006260">
    <property type="term" value="P:DNA replication"/>
    <property type="evidence" value="ECO:0007669"/>
    <property type="project" value="UniProtKB-KW"/>
</dbReference>